<protein>
    <recommendedName>
        <fullName evidence="3">DUF4377 domain-containing protein</fullName>
    </recommendedName>
</protein>
<comment type="caution">
    <text evidence="1">The sequence shown here is derived from an EMBL/GenBank/DDBJ whole genome shotgun (WGS) entry which is preliminary data.</text>
</comment>
<dbReference type="PROSITE" id="PS51257">
    <property type="entry name" value="PROKAR_LIPOPROTEIN"/>
    <property type="match status" value="1"/>
</dbReference>
<dbReference type="EMBL" id="JBBKTX010000007">
    <property type="protein sequence ID" value="MFK4752285.1"/>
    <property type="molecule type" value="Genomic_DNA"/>
</dbReference>
<organism evidence="1 2">
    <name type="scientific">Oceanobacter antarcticus</name>
    <dbReference type="NCBI Taxonomy" id="3133425"/>
    <lineage>
        <taxon>Bacteria</taxon>
        <taxon>Pseudomonadati</taxon>
        <taxon>Pseudomonadota</taxon>
        <taxon>Gammaproteobacteria</taxon>
        <taxon>Oceanospirillales</taxon>
        <taxon>Oceanospirillaceae</taxon>
        <taxon>Oceanobacter</taxon>
    </lineage>
</organism>
<gene>
    <name evidence="1" type="ORF">WG929_07675</name>
</gene>
<dbReference type="Proteomes" id="UP001620597">
    <property type="component" value="Unassembled WGS sequence"/>
</dbReference>
<accession>A0ABW8NH58</accession>
<evidence type="ECO:0008006" key="3">
    <source>
        <dbReference type="Google" id="ProtNLM"/>
    </source>
</evidence>
<evidence type="ECO:0000313" key="2">
    <source>
        <dbReference type="Proteomes" id="UP001620597"/>
    </source>
</evidence>
<reference evidence="1 2" key="1">
    <citation type="submission" date="2024-03" db="EMBL/GenBank/DDBJ databases">
        <title>High-quality draft genome sequence of Oceanobacter sp. wDCs-4.</title>
        <authorList>
            <person name="Dong C."/>
        </authorList>
    </citation>
    <scope>NUCLEOTIDE SEQUENCE [LARGE SCALE GENOMIC DNA]</scope>
    <source>
        <strain evidence="2">wDCs-4</strain>
    </source>
</reference>
<dbReference type="RefSeq" id="WP_416205582.1">
    <property type="nucleotide sequence ID" value="NZ_JBBKTX010000007.1"/>
</dbReference>
<proteinExistence type="predicted"/>
<sequence>MRWIIRLLWPVMALLLSGCLELGRHWDDQAETRQVDYYKEQCDTDSTSLCFRIREESDDSWGVVEETFSGFSEFAWGNRYVVNVTVSFDEDGDPSRYRFDSIASTEAVSDSEETFALTLYTDTGILYAVDDTNWNLASEIDFACNSACDELTAAVANGYVAQLEFSVDGAGGITLDNILCAAAEDDFDSSCEGSSSVSWYIGWFQSECGLAEAAMCLVYKVNSSDDFELLQLDDGIDGFTPVWGEQPYIDVIKTTSDGGSITAVELDNDDSSPDDRLGSSYDFKIIVRGSELSKSSGGSISVYDSAPNLDCSSFSQCSDLDNAIDDDKWLLLDGYYDGTDIVVTDLTCSNATLATFRTDCVAKHEDVNWSI</sequence>
<keyword evidence="2" id="KW-1185">Reference proteome</keyword>
<name>A0ABW8NH58_9GAMM</name>
<evidence type="ECO:0000313" key="1">
    <source>
        <dbReference type="EMBL" id="MFK4752285.1"/>
    </source>
</evidence>